<keyword evidence="1" id="KW-0597">Phosphoprotein</keyword>
<dbReference type="Pfam" id="PF00486">
    <property type="entry name" value="Trans_reg_C"/>
    <property type="match status" value="1"/>
</dbReference>
<proteinExistence type="predicted"/>
<dbReference type="RefSeq" id="WP_425585465.1">
    <property type="nucleotide sequence ID" value="NZ_BAAARK010000018.1"/>
</dbReference>
<keyword evidence="8" id="KW-1185">Reference proteome</keyword>
<dbReference type="PROSITE" id="PS51755">
    <property type="entry name" value="OMPR_PHOB"/>
    <property type="match status" value="1"/>
</dbReference>
<evidence type="ECO:0000256" key="3">
    <source>
        <dbReference type="ARBA" id="ARBA00023125"/>
    </source>
</evidence>
<dbReference type="SUPFAM" id="SSF46894">
    <property type="entry name" value="C-terminal effector domain of the bipartite response regulators"/>
    <property type="match status" value="1"/>
</dbReference>
<dbReference type="InterPro" id="IPR016032">
    <property type="entry name" value="Sig_transdc_resp-reg_C-effctor"/>
</dbReference>
<evidence type="ECO:0000256" key="2">
    <source>
        <dbReference type="ARBA" id="ARBA00023015"/>
    </source>
</evidence>
<evidence type="ECO:0000313" key="7">
    <source>
        <dbReference type="EMBL" id="GAA2673882.1"/>
    </source>
</evidence>
<gene>
    <name evidence="7" type="ORF">GCM10009864_50840</name>
</gene>
<keyword evidence="4" id="KW-0804">Transcription</keyword>
<dbReference type="InterPro" id="IPR001867">
    <property type="entry name" value="OmpR/PhoB-type_DNA-bd"/>
</dbReference>
<accession>A0ABP6EQF9</accession>
<evidence type="ECO:0000313" key="8">
    <source>
        <dbReference type="Proteomes" id="UP001500994"/>
    </source>
</evidence>
<sequence length="147" mass="16949">MNLHHRSPHRTLLDRPSRVRWCLRIDPRPLSSRHEVMDLPRAPVHRVRGLVVDCGSRHVSVEGRQLSLTCMEFELLAHLVAHQHRVYSRERLMALVWQQTPAGDLRTVDVHIARLRRKLGPGHRVLIRTVRMIGYAFDPSATAATGR</sequence>
<organism evidence="7 8">
    <name type="scientific">Streptomyces lunalinharesii</name>
    <dbReference type="NCBI Taxonomy" id="333384"/>
    <lineage>
        <taxon>Bacteria</taxon>
        <taxon>Bacillati</taxon>
        <taxon>Actinomycetota</taxon>
        <taxon>Actinomycetes</taxon>
        <taxon>Kitasatosporales</taxon>
        <taxon>Streptomycetaceae</taxon>
        <taxon>Streptomyces</taxon>
    </lineage>
</organism>
<keyword evidence="2" id="KW-0805">Transcription regulation</keyword>
<evidence type="ECO:0000256" key="1">
    <source>
        <dbReference type="ARBA" id="ARBA00022553"/>
    </source>
</evidence>
<dbReference type="CDD" id="cd00383">
    <property type="entry name" value="trans_reg_C"/>
    <property type="match status" value="1"/>
</dbReference>
<evidence type="ECO:0000259" key="6">
    <source>
        <dbReference type="PROSITE" id="PS51755"/>
    </source>
</evidence>
<dbReference type="Proteomes" id="UP001500994">
    <property type="component" value="Unassembled WGS sequence"/>
</dbReference>
<evidence type="ECO:0000256" key="4">
    <source>
        <dbReference type="ARBA" id="ARBA00023163"/>
    </source>
</evidence>
<keyword evidence="3 5" id="KW-0238">DNA-binding</keyword>
<dbReference type="InterPro" id="IPR039420">
    <property type="entry name" value="WalR-like"/>
</dbReference>
<dbReference type="InterPro" id="IPR036388">
    <property type="entry name" value="WH-like_DNA-bd_sf"/>
</dbReference>
<feature type="domain" description="OmpR/PhoB-type" evidence="6">
    <location>
        <begin position="42"/>
        <end position="139"/>
    </location>
</feature>
<feature type="DNA-binding region" description="OmpR/PhoB-type" evidence="5">
    <location>
        <begin position="42"/>
        <end position="139"/>
    </location>
</feature>
<dbReference type="EMBL" id="BAAARK010000018">
    <property type="protein sequence ID" value="GAA2673882.1"/>
    <property type="molecule type" value="Genomic_DNA"/>
</dbReference>
<dbReference type="Gene3D" id="1.10.10.10">
    <property type="entry name" value="Winged helix-like DNA-binding domain superfamily/Winged helix DNA-binding domain"/>
    <property type="match status" value="1"/>
</dbReference>
<protein>
    <recommendedName>
        <fullName evidence="6">OmpR/PhoB-type domain-containing protein</fullName>
    </recommendedName>
</protein>
<dbReference type="PANTHER" id="PTHR48111:SF4">
    <property type="entry name" value="DNA-BINDING DUAL TRANSCRIPTIONAL REGULATOR OMPR"/>
    <property type="match status" value="1"/>
</dbReference>
<reference evidence="8" key="1">
    <citation type="journal article" date="2019" name="Int. J. Syst. Evol. Microbiol.">
        <title>The Global Catalogue of Microorganisms (GCM) 10K type strain sequencing project: providing services to taxonomists for standard genome sequencing and annotation.</title>
        <authorList>
            <consortium name="The Broad Institute Genomics Platform"/>
            <consortium name="The Broad Institute Genome Sequencing Center for Infectious Disease"/>
            <person name="Wu L."/>
            <person name="Ma J."/>
        </authorList>
    </citation>
    <scope>NUCLEOTIDE SEQUENCE [LARGE SCALE GENOMIC DNA]</scope>
    <source>
        <strain evidence="8">JCM 16374</strain>
    </source>
</reference>
<dbReference type="SMART" id="SM00862">
    <property type="entry name" value="Trans_reg_C"/>
    <property type="match status" value="1"/>
</dbReference>
<dbReference type="PANTHER" id="PTHR48111">
    <property type="entry name" value="REGULATOR OF RPOS"/>
    <property type="match status" value="1"/>
</dbReference>
<evidence type="ECO:0000256" key="5">
    <source>
        <dbReference type="PROSITE-ProRule" id="PRU01091"/>
    </source>
</evidence>
<name>A0ABP6EQF9_9ACTN</name>
<comment type="caution">
    <text evidence="7">The sequence shown here is derived from an EMBL/GenBank/DDBJ whole genome shotgun (WGS) entry which is preliminary data.</text>
</comment>